<dbReference type="InterPro" id="IPR037019">
    <property type="entry name" value="Glyco_hydro_7_sf"/>
</dbReference>
<keyword evidence="11" id="KW-0732">Signal</keyword>
<organism evidence="12 13">
    <name type="scientific">Humicola insolens</name>
    <name type="common">Soft-rot fungus</name>
    <dbReference type="NCBI Taxonomy" id="85995"/>
    <lineage>
        <taxon>Eukaryota</taxon>
        <taxon>Fungi</taxon>
        <taxon>Dikarya</taxon>
        <taxon>Ascomycota</taxon>
        <taxon>Pezizomycotina</taxon>
        <taxon>Sordariomycetes</taxon>
        <taxon>Sordariomycetidae</taxon>
        <taxon>Sordariales</taxon>
        <taxon>Chaetomiaceae</taxon>
        <taxon>Mycothermus</taxon>
    </lineage>
</organism>
<dbReference type="InterPro" id="IPR013320">
    <property type="entry name" value="ConA-like_dom_sf"/>
</dbReference>
<comment type="caution">
    <text evidence="12">The sequence shown here is derived from an EMBL/GenBank/DDBJ whole genome shotgun (WGS) entry which is preliminary data.</text>
</comment>
<evidence type="ECO:0000313" key="13">
    <source>
        <dbReference type="Proteomes" id="UP001583172"/>
    </source>
</evidence>
<feature type="region of interest" description="Disordered" evidence="10">
    <location>
        <begin position="414"/>
        <end position="464"/>
    </location>
</feature>
<gene>
    <name evidence="12" type="ORF">VTJ49DRAFT_1295</name>
</gene>
<dbReference type="PANTHER" id="PTHR33753:SF1">
    <property type="entry name" value="ENDO-BETA-1,4-GLUCANASE CELB"/>
    <property type="match status" value="1"/>
</dbReference>
<comment type="similarity">
    <text evidence="2 9">Belongs to the glycosyl hydrolase 7 (cellulase C) family.</text>
</comment>
<keyword evidence="6" id="KW-0119">Carbohydrate metabolism</keyword>
<evidence type="ECO:0000256" key="10">
    <source>
        <dbReference type="SAM" id="MobiDB-lite"/>
    </source>
</evidence>
<feature type="chain" id="PRO_5045835861" description="Glucanase" evidence="11">
    <location>
        <begin position="21"/>
        <end position="464"/>
    </location>
</feature>
<keyword evidence="4 9" id="KW-0136">Cellulose degradation</keyword>
<dbReference type="Gene3D" id="2.70.100.10">
    <property type="entry name" value="Glycoside hydrolase, family 7, domain"/>
    <property type="match status" value="1"/>
</dbReference>
<name>A0ABR3VCQ5_HUMIN</name>
<proteinExistence type="inferred from homology"/>
<evidence type="ECO:0000256" key="9">
    <source>
        <dbReference type="RuleBase" id="RU361164"/>
    </source>
</evidence>
<evidence type="ECO:0000256" key="6">
    <source>
        <dbReference type="ARBA" id="ARBA00023277"/>
    </source>
</evidence>
<dbReference type="PRINTS" id="PR00734">
    <property type="entry name" value="GLHYDRLASE7"/>
</dbReference>
<evidence type="ECO:0000256" key="11">
    <source>
        <dbReference type="SAM" id="SignalP"/>
    </source>
</evidence>
<dbReference type="Proteomes" id="UP001583172">
    <property type="component" value="Unassembled WGS sequence"/>
</dbReference>
<comment type="catalytic activity">
    <reaction evidence="1">
        <text>Endohydrolysis of (1-&gt;4)-beta-D-glucosidic linkages in cellulose, lichenin and cereal beta-D-glucans.</text>
        <dbReference type="EC" id="3.2.1.4"/>
    </reaction>
</comment>
<reference evidence="12 13" key="1">
    <citation type="journal article" date="2024" name="Commun. Biol.">
        <title>Comparative genomic analysis of thermophilic fungi reveals convergent evolutionary adaptations and gene losses.</title>
        <authorList>
            <person name="Steindorff A.S."/>
            <person name="Aguilar-Pontes M.V."/>
            <person name="Robinson A.J."/>
            <person name="Andreopoulos B."/>
            <person name="LaButti K."/>
            <person name="Kuo A."/>
            <person name="Mondo S."/>
            <person name="Riley R."/>
            <person name="Otillar R."/>
            <person name="Haridas S."/>
            <person name="Lipzen A."/>
            <person name="Grimwood J."/>
            <person name="Schmutz J."/>
            <person name="Clum A."/>
            <person name="Reid I.D."/>
            <person name="Moisan M.C."/>
            <person name="Butler G."/>
            <person name="Nguyen T.T.M."/>
            <person name="Dewar K."/>
            <person name="Conant G."/>
            <person name="Drula E."/>
            <person name="Henrissat B."/>
            <person name="Hansel C."/>
            <person name="Singer S."/>
            <person name="Hutchinson M.I."/>
            <person name="de Vries R.P."/>
            <person name="Natvig D.O."/>
            <person name="Powell A.J."/>
            <person name="Tsang A."/>
            <person name="Grigoriev I.V."/>
        </authorList>
    </citation>
    <scope>NUCLEOTIDE SEQUENCE [LARGE SCALE GENOMIC DNA]</scope>
    <source>
        <strain evidence="12 13">CBS 620.91</strain>
    </source>
</reference>
<dbReference type="CDD" id="cd07999">
    <property type="entry name" value="GH7_CBH_EG"/>
    <property type="match status" value="1"/>
</dbReference>
<feature type="compositionally biased region" description="Basic residues" evidence="10">
    <location>
        <begin position="418"/>
        <end position="428"/>
    </location>
</feature>
<dbReference type="EC" id="3.2.1.-" evidence="9"/>
<keyword evidence="13" id="KW-1185">Reference proteome</keyword>
<evidence type="ECO:0000313" key="12">
    <source>
        <dbReference type="EMBL" id="KAL1839634.1"/>
    </source>
</evidence>
<evidence type="ECO:0000256" key="1">
    <source>
        <dbReference type="ARBA" id="ARBA00000966"/>
    </source>
</evidence>
<keyword evidence="8 9" id="KW-0624">Polysaccharide degradation</keyword>
<sequence>MARGVTLLGLTSLLLGLASAQKPGSTKEVHPKLTTFRCSKKGGCKPATNYVVLDSLSHPIHQADNHFGCGDWGNKPNATACPDVESCAKNCIMEGIPDYSQYGVTTDGTSLRLQHILPDGRVPSPRVYLLDKTKHRYEMLHLTGFEFSFEVDATKLPCGMNSALYLSEMHPTGARSRLNPGGAYYGTGYCDAQCFVTPFINGLGNVDGKGSCCNEMDIWEANARASHVAPHPCNKKGLYLCEGEECEFEGVCDKNGCAWNPWRVNVTDYYGEGEEFKVNTKKPFTVVTQFHANRRGKLDSIYRLYVQDGQVIESFVVNKEGVPEVDRITDEFCAATGARKYMDLGATQGMGEALTRGMVLAMSIWWDQGGHMTWLDSGEAGPCGEGEGNPANIVKVEPFPEVTYSNLRWGEIGSTYQQKKKPGPKGPKHPASNGAKTAPQRDPNGSNGANGPQETPDGAGTSAK</sequence>
<accession>A0ABR3VCQ5</accession>
<dbReference type="PANTHER" id="PTHR33753">
    <property type="entry name" value="1,4-BETA-D-GLUCAN CELLOBIOHYDROLASE B"/>
    <property type="match status" value="1"/>
</dbReference>
<protein>
    <recommendedName>
        <fullName evidence="9">Glucanase</fullName>
        <ecNumber evidence="9">3.2.1.-</ecNumber>
    </recommendedName>
</protein>
<keyword evidence="5" id="KW-0325">Glycoprotein</keyword>
<dbReference type="EMBL" id="JAZGSY010000147">
    <property type="protein sequence ID" value="KAL1839634.1"/>
    <property type="molecule type" value="Genomic_DNA"/>
</dbReference>
<feature type="signal peptide" evidence="11">
    <location>
        <begin position="1"/>
        <end position="20"/>
    </location>
</feature>
<keyword evidence="7 9" id="KW-0326">Glycosidase</keyword>
<evidence type="ECO:0000256" key="5">
    <source>
        <dbReference type="ARBA" id="ARBA00023180"/>
    </source>
</evidence>
<evidence type="ECO:0000256" key="3">
    <source>
        <dbReference type="ARBA" id="ARBA00022801"/>
    </source>
</evidence>
<evidence type="ECO:0000256" key="7">
    <source>
        <dbReference type="ARBA" id="ARBA00023295"/>
    </source>
</evidence>
<dbReference type="Pfam" id="PF00840">
    <property type="entry name" value="Glyco_hydro_7"/>
    <property type="match status" value="1"/>
</dbReference>
<evidence type="ECO:0000256" key="2">
    <source>
        <dbReference type="ARBA" id="ARBA00006044"/>
    </source>
</evidence>
<evidence type="ECO:0000256" key="4">
    <source>
        <dbReference type="ARBA" id="ARBA00023001"/>
    </source>
</evidence>
<keyword evidence="3 9" id="KW-0378">Hydrolase</keyword>
<feature type="compositionally biased region" description="Polar residues" evidence="10">
    <location>
        <begin position="443"/>
        <end position="453"/>
    </location>
</feature>
<dbReference type="InterPro" id="IPR001722">
    <property type="entry name" value="Glyco_hydro_7"/>
</dbReference>
<evidence type="ECO:0000256" key="8">
    <source>
        <dbReference type="ARBA" id="ARBA00023326"/>
    </source>
</evidence>
<dbReference type="SUPFAM" id="SSF49899">
    <property type="entry name" value="Concanavalin A-like lectins/glucanases"/>
    <property type="match status" value="1"/>
</dbReference>